<comment type="similarity">
    <text evidence="1">Belongs to the LysR transcriptional regulatory family.</text>
</comment>
<dbReference type="PANTHER" id="PTHR30419:SF8">
    <property type="entry name" value="NITROGEN ASSIMILATION TRANSCRIPTIONAL ACTIVATOR-RELATED"/>
    <property type="match status" value="1"/>
</dbReference>
<accession>A0A5A9ZCM7</accession>
<dbReference type="GO" id="GO:0005829">
    <property type="term" value="C:cytosol"/>
    <property type="evidence" value="ECO:0007669"/>
    <property type="project" value="TreeGrafter"/>
</dbReference>
<reference evidence="6 7" key="1">
    <citation type="submission" date="2019-07" db="EMBL/GenBank/DDBJ databases">
        <title>Aquicoccus porphyridii gen. nov., sp. nov., isolated from a small marine red alga, Porphyridium marinum.</title>
        <authorList>
            <person name="Liu L."/>
        </authorList>
    </citation>
    <scope>NUCLEOTIDE SEQUENCE [LARGE SCALE GENOMIC DNA]</scope>
    <source>
        <strain evidence="6 7">L1 8-17</strain>
    </source>
</reference>
<comment type="caution">
    <text evidence="6">The sequence shown here is derived from an EMBL/GenBank/DDBJ whole genome shotgun (WGS) entry which is preliminary data.</text>
</comment>
<dbReference type="EMBL" id="VINQ01000007">
    <property type="protein sequence ID" value="KAA0914839.1"/>
    <property type="molecule type" value="Genomic_DNA"/>
</dbReference>
<name>A0A5A9ZCM7_9RHOB</name>
<organism evidence="6 7">
    <name type="scientific">Aquicoccus porphyridii</name>
    <dbReference type="NCBI Taxonomy" id="1852029"/>
    <lineage>
        <taxon>Bacteria</taxon>
        <taxon>Pseudomonadati</taxon>
        <taxon>Pseudomonadota</taxon>
        <taxon>Alphaproteobacteria</taxon>
        <taxon>Rhodobacterales</taxon>
        <taxon>Paracoccaceae</taxon>
        <taxon>Aquicoccus</taxon>
    </lineage>
</organism>
<dbReference type="Gene3D" id="1.10.10.10">
    <property type="entry name" value="Winged helix-like DNA-binding domain superfamily/Winged helix DNA-binding domain"/>
    <property type="match status" value="1"/>
</dbReference>
<feature type="domain" description="HTH lysR-type" evidence="5">
    <location>
        <begin position="20"/>
        <end position="77"/>
    </location>
</feature>
<dbReference type="Pfam" id="PF03466">
    <property type="entry name" value="LysR_substrate"/>
    <property type="match status" value="1"/>
</dbReference>
<dbReference type="PROSITE" id="PS50931">
    <property type="entry name" value="HTH_LYSR"/>
    <property type="match status" value="1"/>
</dbReference>
<keyword evidence="7" id="KW-1185">Reference proteome</keyword>
<dbReference type="GO" id="GO:0003700">
    <property type="term" value="F:DNA-binding transcription factor activity"/>
    <property type="evidence" value="ECO:0007669"/>
    <property type="project" value="InterPro"/>
</dbReference>
<keyword evidence="3" id="KW-0238">DNA-binding</keyword>
<dbReference type="SUPFAM" id="SSF53850">
    <property type="entry name" value="Periplasmic binding protein-like II"/>
    <property type="match status" value="1"/>
</dbReference>
<evidence type="ECO:0000256" key="2">
    <source>
        <dbReference type="ARBA" id="ARBA00023015"/>
    </source>
</evidence>
<dbReference type="Proteomes" id="UP000325291">
    <property type="component" value="Unassembled WGS sequence"/>
</dbReference>
<dbReference type="SUPFAM" id="SSF46785">
    <property type="entry name" value="Winged helix' DNA-binding domain"/>
    <property type="match status" value="1"/>
</dbReference>
<dbReference type="CDD" id="cd05466">
    <property type="entry name" value="PBP2_LTTR_substrate"/>
    <property type="match status" value="1"/>
</dbReference>
<dbReference type="PANTHER" id="PTHR30419">
    <property type="entry name" value="HTH-TYPE TRANSCRIPTIONAL REGULATOR YBHD"/>
    <property type="match status" value="1"/>
</dbReference>
<proteinExistence type="inferred from homology"/>
<sequence>MEHINPINAEQQPDRFTANLDWNLLRSFIVIVEEGSITRAAHRLLRGQPAISLALQRLEQEFGTRLIDRGRGHFALTAAGRALYRECLDIHAGIAKLREATTLAQSEISGHVTIALASHVITPLLDDLLGRTYRAHPRVTYRIHSATSANVAAALRDRTASFGICLVNRRLPDLDYGRLYREFFGFYCGPAHPLFGQEGLGIEALKGLDAVSFETDDLNDALRPVALLRRQYELDQRIVGRSSHLEEVRRMILCGLGIGALPVHVAQSDVEQGRLWRLPPYDDPPAVDIYLLTNPRKRFNRAEKLMIDALQDAIATRPLAERTYPSV</sequence>
<gene>
    <name evidence="6" type="ORF">FLO80_10700</name>
</gene>
<evidence type="ECO:0000256" key="3">
    <source>
        <dbReference type="ARBA" id="ARBA00023125"/>
    </source>
</evidence>
<dbReference type="InterPro" id="IPR000847">
    <property type="entry name" value="LysR_HTH_N"/>
</dbReference>
<evidence type="ECO:0000256" key="4">
    <source>
        <dbReference type="ARBA" id="ARBA00023163"/>
    </source>
</evidence>
<dbReference type="AlphaFoldDB" id="A0A5A9ZCM7"/>
<dbReference type="InterPro" id="IPR036390">
    <property type="entry name" value="WH_DNA-bd_sf"/>
</dbReference>
<evidence type="ECO:0000313" key="6">
    <source>
        <dbReference type="EMBL" id="KAA0914839.1"/>
    </source>
</evidence>
<dbReference type="GO" id="GO:0003677">
    <property type="term" value="F:DNA binding"/>
    <property type="evidence" value="ECO:0007669"/>
    <property type="project" value="UniProtKB-KW"/>
</dbReference>
<dbReference type="InterPro" id="IPR050950">
    <property type="entry name" value="HTH-type_LysR_regulators"/>
</dbReference>
<protein>
    <submittedName>
        <fullName evidence="6">LysR family transcriptional regulator</fullName>
    </submittedName>
</protein>
<keyword evidence="4" id="KW-0804">Transcription</keyword>
<evidence type="ECO:0000313" key="7">
    <source>
        <dbReference type="Proteomes" id="UP000325291"/>
    </source>
</evidence>
<dbReference type="RefSeq" id="WP_111368538.1">
    <property type="nucleotide sequence ID" value="NZ_JASHJG010000051.1"/>
</dbReference>
<dbReference type="InterPro" id="IPR005119">
    <property type="entry name" value="LysR_subst-bd"/>
</dbReference>
<dbReference type="Gene3D" id="3.40.190.10">
    <property type="entry name" value="Periplasmic binding protein-like II"/>
    <property type="match status" value="2"/>
</dbReference>
<keyword evidence="2" id="KW-0805">Transcription regulation</keyword>
<dbReference type="InterPro" id="IPR036388">
    <property type="entry name" value="WH-like_DNA-bd_sf"/>
</dbReference>
<dbReference type="PRINTS" id="PR00039">
    <property type="entry name" value="HTHLYSR"/>
</dbReference>
<dbReference type="Pfam" id="PF00126">
    <property type="entry name" value="HTH_1"/>
    <property type="match status" value="1"/>
</dbReference>
<evidence type="ECO:0000256" key="1">
    <source>
        <dbReference type="ARBA" id="ARBA00009437"/>
    </source>
</evidence>
<evidence type="ECO:0000259" key="5">
    <source>
        <dbReference type="PROSITE" id="PS50931"/>
    </source>
</evidence>